<dbReference type="InterPro" id="IPR035965">
    <property type="entry name" value="PAS-like_dom_sf"/>
</dbReference>
<dbReference type="Gene3D" id="3.30.450.20">
    <property type="entry name" value="PAS domain"/>
    <property type="match status" value="1"/>
</dbReference>
<dbReference type="OrthoDB" id="8864477at2"/>
<reference evidence="2 3" key="1">
    <citation type="submission" date="2018-01" db="EMBL/GenBank/DDBJ databases">
        <title>Draft genome sequence of Paucibacter aquatile CR182 isolated from freshwater of the Nakdong River.</title>
        <authorList>
            <person name="Choi A."/>
            <person name="Chung E.J."/>
        </authorList>
    </citation>
    <scope>NUCLEOTIDE SEQUENCE [LARGE SCALE GENOMIC DNA]</scope>
    <source>
        <strain evidence="2 3">CR182</strain>
    </source>
</reference>
<dbReference type="CDD" id="cd00130">
    <property type="entry name" value="PAS"/>
    <property type="match status" value="1"/>
</dbReference>
<dbReference type="Proteomes" id="UP000235916">
    <property type="component" value="Unassembled WGS sequence"/>
</dbReference>
<proteinExistence type="predicted"/>
<dbReference type="RefSeq" id="WP_102768701.1">
    <property type="nucleotide sequence ID" value="NZ_POSP01000003.1"/>
</dbReference>
<sequence length="192" mass="21525">MLATVMEVERWRRAVQQGWFGVWDLDARQDTVHYSPRWKEHLGFPYARSADHTAFWRCRVHPEDQAAMLTALRAHLDGSEPSYEARFRLRSNGSGYRQMFSRGLVLERDAQGEAVRVVGTMIDLSERPASPTPAQWVEDAAGAPGVGISATPPFHQLLGDARAAAPSFNPSRMLDRVGDLLDQTLRQALVRA</sequence>
<evidence type="ECO:0000313" key="3">
    <source>
        <dbReference type="Proteomes" id="UP000235916"/>
    </source>
</evidence>
<comment type="caution">
    <text evidence="2">The sequence shown here is derived from an EMBL/GenBank/DDBJ whole genome shotgun (WGS) entry which is preliminary data.</text>
</comment>
<gene>
    <name evidence="2" type="ORF">C1O66_15465</name>
</gene>
<dbReference type="InterPro" id="IPR000014">
    <property type="entry name" value="PAS"/>
</dbReference>
<dbReference type="EMBL" id="POSP01000003">
    <property type="protein sequence ID" value="PND38783.1"/>
    <property type="molecule type" value="Genomic_DNA"/>
</dbReference>
<evidence type="ECO:0000259" key="1">
    <source>
        <dbReference type="Pfam" id="PF08447"/>
    </source>
</evidence>
<protein>
    <recommendedName>
        <fullName evidence="1">PAS fold-3 domain-containing protein</fullName>
    </recommendedName>
</protein>
<name>A0A2N8KZ93_9BURK</name>
<dbReference type="Pfam" id="PF08447">
    <property type="entry name" value="PAS_3"/>
    <property type="match status" value="1"/>
</dbReference>
<accession>A0A2N8KZ93</accession>
<feature type="domain" description="PAS fold-3" evidence="1">
    <location>
        <begin position="32"/>
        <end position="121"/>
    </location>
</feature>
<keyword evidence="3" id="KW-1185">Reference proteome</keyword>
<dbReference type="InterPro" id="IPR013655">
    <property type="entry name" value="PAS_fold_3"/>
</dbReference>
<dbReference type="AlphaFoldDB" id="A0A2N8KZ93"/>
<evidence type="ECO:0000313" key="2">
    <source>
        <dbReference type="EMBL" id="PND38783.1"/>
    </source>
</evidence>
<organism evidence="2 3">
    <name type="scientific">Kinneretia aquatilis</name>
    <dbReference type="NCBI Taxonomy" id="2070761"/>
    <lineage>
        <taxon>Bacteria</taxon>
        <taxon>Pseudomonadati</taxon>
        <taxon>Pseudomonadota</taxon>
        <taxon>Betaproteobacteria</taxon>
        <taxon>Burkholderiales</taxon>
        <taxon>Sphaerotilaceae</taxon>
        <taxon>Roseateles</taxon>
    </lineage>
</organism>
<dbReference type="SUPFAM" id="SSF55785">
    <property type="entry name" value="PYP-like sensor domain (PAS domain)"/>
    <property type="match status" value="1"/>
</dbReference>